<dbReference type="EMBL" id="NAFL01000206">
    <property type="protein sequence ID" value="OSJ36045.1"/>
    <property type="molecule type" value="Genomic_DNA"/>
</dbReference>
<sequence length="322" mass="36342">MLAPMTEDNETPLSQCDVPPERRPALESYRGKRRVWLSWIDTDEHHAIWQTLSAMVWTDVSFRTLTQFAIDDEASCLGNSLVAEAIINGHVATQVLAIRRLVDSRSDVISLRCLIKDVRRNFNLFTRENYVCHDGLPYDYAAVQHNEMLERVGSDAFWGHTSGPKAWGTSQMAHEQFDRLSGIASTNRNREDRLPLALIDTVEGWLNNSGADELAKWSHAYLAHAGTPQKREEVAHLLVTTNRITNAINALARVTEAVSAYILFASGRLNGLMPTAQFDQFEKLDQPVMRADRVDQAHILWNKLSSESDSCLENVGRDLIRT</sequence>
<reference evidence="2 3" key="1">
    <citation type="submission" date="2017-03" db="EMBL/GenBank/DDBJ databases">
        <title>Whole genome sequences of fourteen strains of Bradyrhizobium canariense and one strain of Bradyrhizobium japonicum isolated from Lupinus (Papilionoideae: Genisteae) species in Algeria.</title>
        <authorList>
            <person name="Crovadore J."/>
            <person name="Chekireb D."/>
            <person name="Brachmann A."/>
            <person name="Chablais R."/>
            <person name="Cochard B."/>
            <person name="Lefort F."/>
        </authorList>
    </citation>
    <scope>NUCLEOTIDE SEQUENCE [LARGE SCALE GENOMIC DNA]</scope>
    <source>
        <strain evidence="2 3">UBMA197</strain>
    </source>
</reference>
<feature type="region of interest" description="Disordered" evidence="1">
    <location>
        <begin position="1"/>
        <end position="22"/>
    </location>
</feature>
<accession>A0A1Y2JYC0</accession>
<dbReference type="Proteomes" id="UP000193335">
    <property type="component" value="Unassembled WGS sequence"/>
</dbReference>
<evidence type="ECO:0000313" key="2">
    <source>
        <dbReference type="EMBL" id="OSJ36045.1"/>
    </source>
</evidence>
<name>A0A1Y2JYC0_BRAJP</name>
<gene>
    <name evidence="2" type="ORF">BSZ19_05955</name>
</gene>
<comment type="caution">
    <text evidence="2">The sequence shown here is derived from an EMBL/GenBank/DDBJ whole genome shotgun (WGS) entry which is preliminary data.</text>
</comment>
<evidence type="ECO:0000313" key="3">
    <source>
        <dbReference type="Proteomes" id="UP000193335"/>
    </source>
</evidence>
<organism evidence="2 3">
    <name type="scientific">Bradyrhizobium japonicum</name>
    <dbReference type="NCBI Taxonomy" id="375"/>
    <lineage>
        <taxon>Bacteria</taxon>
        <taxon>Pseudomonadati</taxon>
        <taxon>Pseudomonadota</taxon>
        <taxon>Alphaproteobacteria</taxon>
        <taxon>Hyphomicrobiales</taxon>
        <taxon>Nitrobacteraceae</taxon>
        <taxon>Bradyrhizobium</taxon>
    </lineage>
</organism>
<dbReference type="AlphaFoldDB" id="A0A1Y2JYC0"/>
<proteinExistence type="predicted"/>
<evidence type="ECO:0000256" key="1">
    <source>
        <dbReference type="SAM" id="MobiDB-lite"/>
    </source>
</evidence>
<protein>
    <submittedName>
        <fullName evidence="2">Uncharacterized protein</fullName>
    </submittedName>
</protein>